<dbReference type="PANTHER" id="PTHR46825">
    <property type="entry name" value="D-ALANYL-D-ALANINE-CARBOXYPEPTIDASE/ENDOPEPTIDASE AMPH"/>
    <property type="match status" value="1"/>
</dbReference>
<evidence type="ECO:0000256" key="2">
    <source>
        <dbReference type="SAM" id="Phobius"/>
    </source>
</evidence>
<protein>
    <submittedName>
        <fullName evidence="4">Penicillin-binding protein, beta-lactamase class C</fullName>
    </submittedName>
</protein>
<feature type="transmembrane region" description="Helical" evidence="2">
    <location>
        <begin position="609"/>
        <end position="626"/>
    </location>
</feature>
<dbReference type="PROSITE" id="PS51318">
    <property type="entry name" value="TAT"/>
    <property type="match status" value="1"/>
</dbReference>
<dbReference type="InterPro" id="IPR001466">
    <property type="entry name" value="Beta-lactam-related"/>
</dbReference>
<dbReference type="Gene3D" id="3.40.710.10">
    <property type="entry name" value="DD-peptidase/beta-lactamase superfamily"/>
    <property type="match status" value="1"/>
</dbReference>
<evidence type="ECO:0000313" key="4">
    <source>
        <dbReference type="EMBL" id="EMA59753.1"/>
    </source>
</evidence>
<dbReference type="InterPro" id="IPR006311">
    <property type="entry name" value="TAT_signal"/>
</dbReference>
<keyword evidence="2" id="KW-0812">Transmembrane</keyword>
<feature type="region of interest" description="Disordered" evidence="1">
    <location>
        <begin position="374"/>
        <end position="396"/>
    </location>
</feature>
<accession>M0NQ50</accession>
<organism evidence="4 5">
    <name type="scientific">Halorubrum lipolyticum DSM 21995</name>
    <dbReference type="NCBI Taxonomy" id="1227482"/>
    <lineage>
        <taxon>Archaea</taxon>
        <taxon>Methanobacteriati</taxon>
        <taxon>Methanobacteriota</taxon>
        <taxon>Stenosarchaea group</taxon>
        <taxon>Halobacteria</taxon>
        <taxon>Halobacteriales</taxon>
        <taxon>Haloferacaceae</taxon>
        <taxon>Halorubrum</taxon>
    </lineage>
</organism>
<feature type="transmembrane region" description="Helical" evidence="2">
    <location>
        <begin position="532"/>
        <end position="555"/>
    </location>
</feature>
<dbReference type="PANTHER" id="PTHR46825:SF9">
    <property type="entry name" value="BETA-LACTAMASE-RELATED DOMAIN-CONTAINING PROTEIN"/>
    <property type="match status" value="1"/>
</dbReference>
<keyword evidence="5" id="KW-1185">Reference proteome</keyword>
<feature type="transmembrane region" description="Helical" evidence="2">
    <location>
        <begin position="575"/>
        <end position="597"/>
    </location>
</feature>
<feature type="transmembrane region" description="Helical" evidence="2">
    <location>
        <begin position="491"/>
        <end position="511"/>
    </location>
</feature>
<gene>
    <name evidence="4" type="ORF">C469_10536</name>
</gene>
<evidence type="ECO:0000313" key="5">
    <source>
        <dbReference type="Proteomes" id="UP000011650"/>
    </source>
</evidence>
<dbReference type="PATRIC" id="fig|1227482.3.peg.2129"/>
<feature type="compositionally biased region" description="Basic and acidic residues" evidence="1">
    <location>
        <begin position="381"/>
        <end position="395"/>
    </location>
</feature>
<dbReference type="InterPro" id="IPR050491">
    <property type="entry name" value="AmpC-like"/>
</dbReference>
<dbReference type="InterPro" id="IPR012338">
    <property type="entry name" value="Beta-lactam/transpept-like"/>
</dbReference>
<sequence>MPSTLSRRRFLSRSAAVGAGTAVAASGLASGSTEPTRTTDVDTLVDDAATRALAEHDAGGLTVAVVDGDEVHTSGYGHAFRSEDVPVRADETLFRIGSVSKVLTWTAAMQIVDRGRVAPDDSVDDHLEAVDIPETYDEAITLEHLATHTPGFEVRGRGDSVSDPRHVRPLAESVSTDVPARVRPPGELYQYTNYAAALTGQLIADVSGQQFDSFVTENVFAPLGMSNSTFRAAPSGLVPADGTAVDDVVSFYSDVSPASGLHTTGADMAQLLQAHLHDGVVDGERILSESAVDAMHRQWFTPHERIDGMAFGLFERTRGDTRIVRHDGGVPQFSTEFALLPEEGVGLFVVAHGSEAYNAKQEVADALYDRYAPVDSSGQRRSPDGTPERADELGGRYRSVNATDTVSSERIVFGLFTGQPIDARVADDGRLITEQGDSTDEWVEVEPLVFEHVEKESTLVFRETDGEVTHLLDGLSAYEQIGYRERLSVQGWLTMAASVVALTGLVGWPAARGWRRYRGGESPPESAAHARWVAGAGVAGLLVFVLAFVAVSVAVVSMGRPTLFDRPPAWFELVFVVPTFGAVATAGAVAYAVRAWVREDWSLASRVHYSLVVVAATVLYWLLQYWNLLWVRMG</sequence>
<proteinExistence type="predicted"/>
<dbReference type="STRING" id="1227482.C469_10536"/>
<keyword evidence="2" id="KW-1133">Transmembrane helix</keyword>
<comment type="caution">
    <text evidence="4">The sequence shown here is derived from an EMBL/GenBank/DDBJ whole genome shotgun (WGS) entry which is preliminary data.</text>
</comment>
<evidence type="ECO:0000256" key="1">
    <source>
        <dbReference type="SAM" id="MobiDB-lite"/>
    </source>
</evidence>
<keyword evidence="2" id="KW-0472">Membrane</keyword>
<evidence type="ECO:0000259" key="3">
    <source>
        <dbReference type="Pfam" id="PF00144"/>
    </source>
</evidence>
<name>M0NQ50_9EURY</name>
<dbReference type="Pfam" id="PF00144">
    <property type="entry name" value="Beta-lactamase"/>
    <property type="match status" value="1"/>
</dbReference>
<dbReference type="AlphaFoldDB" id="M0NQ50"/>
<dbReference type="Proteomes" id="UP000011650">
    <property type="component" value="Unassembled WGS sequence"/>
</dbReference>
<dbReference type="SUPFAM" id="SSF56601">
    <property type="entry name" value="beta-lactamase/transpeptidase-like"/>
    <property type="match status" value="1"/>
</dbReference>
<dbReference type="EMBL" id="AOJG01000028">
    <property type="protein sequence ID" value="EMA59753.1"/>
    <property type="molecule type" value="Genomic_DNA"/>
</dbReference>
<feature type="domain" description="Beta-lactamase-related" evidence="3">
    <location>
        <begin position="46"/>
        <end position="360"/>
    </location>
</feature>
<reference evidence="4 5" key="1">
    <citation type="journal article" date="2014" name="PLoS Genet.">
        <title>Phylogenetically driven sequencing of extremely halophilic archaea reveals strategies for static and dynamic osmo-response.</title>
        <authorList>
            <person name="Becker E.A."/>
            <person name="Seitzer P.M."/>
            <person name="Tritt A."/>
            <person name="Larsen D."/>
            <person name="Krusor M."/>
            <person name="Yao A.I."/>
            <person name="Wu D."/>
            <person name="Madern D."/>
            <person name="Eisen J.A."/>
            <person name="Darling A.E."/>
            <person name="Facciotti M.T."/>
        </authorList>
    </citation>
    <scope>NUCLEOTIDE SEQUENCE [LARGE SCALE GENOMIC DNA]</scope>
    <source>
        <strain evidence="4 5">DSM 21995</strain>
    </source>
</reference>